<proteinExistence type="predicted"/>
<dbReference type="OrthoDB" id="271910at2759"/>
<evidence type="ECO:0000313" key="1">
    <source>
        <dbReference type="EMBL" id="RNA40167.1"/>
    </source>
</evidence>
<sequence length="292" mass="34577">MKKKFLFFLSYSANSLKSSYKKCETVQNDYDIKTTLRKFLISFFKQEPKINFAVNSYHGTNALMNAASVEFPIKLDFDLHNSKRFNNVLNFKIRDRQLGFKVLNIYNVSDHFCINRAALHSKYVFRFTTQNSDHLNIFEYPILTKLKHDINLECLESNLNQFALFSKKNAFTMFNNEENFLRRKFMINPLQLKLVKNTQTYMGNLFPIHLIEIENFPINQSKEIFSFLDAILINSREKNNENFVPKVEEAFRAEEFSKFYQNKAIDDLNGLFLTDISFDQKIIEHENLQDII</sequence>
<protein>
    <submittedName>
        <fullName evidence="1">Uncharacterized protein</fullName>
    </submittedName>
</protein>
<reference evidence="1 2" key="1">
    <citation type="journal article" date="2018" name="Sci. Rep.">
        <title>Genomic signatures of local adaptation to the degree of environmental predictability in rotifers.</title>
        <authorList>
            <person name="Franch-Gras L."/>
            <person name="Hahn C."/>
            <person name="Garcia-Roger E.M."/>
            <person name="Carmona M.J."/>
            <person name="Serra M."/>
            <person name="Gomez A."/>
        </authorList>
    </citation>
    <scope>NUCLEOTIDE SEQUENCE [LARGE SCALE GENOMIC DNA]</scope>
    <source>
        <strain evidence="1">HYR1</strain>
    </source>
</reference>
<organism evidence="1 2">
    <name type="scientific">Brachionus plicatilis</name>
    <name type="common">Marine rotifer</name>
    <name type="synonym">Brachionus muelleri</name>
    <dbReference type="NCBI Taxonomy" id="10195"/>
    <lineage>
        <taxon>Eukaryota</taxon>
        <taxon>Metazoa</taxon>
        <taxon>Spiralia</taxon>
        <taxon>Gnathifera</taxon>
        <taxon>Rotifera</taxon>
        <taxon>Eurotatoria</taxon>
        <taxon>Monogononta</taxon>
        <taxon>Pseudotrocha</taxon>
        <taxon>Ploima</taxon>
        <taxon>Brachionidae</taxon>
        <taxon>Brachionus</taxon>
    </lineage>
</organism>
<comment type="caution">
    <text evidence="1">The sequence shown here is derived from an EMBL/GenBank/DDBJ whole genome shotgun (WGS) entry which is preliminary data.</text>
</comment>
<name>A0A3M7SWV6_BRAPC</name>
<gene>
    <name evidence="1" type="ORF">BpHYR1_013802</name>
</gene>
<dbReference type="Proteomes" id="UP000276133">
    <property type="component" value="Unassembled WGS sequence"/>
</dbReference>
<dbReference type="EMBL" id="REGN01000667">
    <property type="protein sequence ID" value="RNA40167.1"/>
    <property type="molecule type" value="Genomic_DNA"/>
</dbReference>
<dbReference type="AlphaFoldDB" id="A0A3M7SWV6"/>
<accession>A0A3M7SWV6</accession>
<evidence type="ECO:0000313" key="2">
    <source>
        <dbReference type="Proteomes" id="UP000276133"/>
    </source>
</evidence>
<keyword evidence="2" id="KW-1185">Reference proteome</keyword>